<dbReference type="KEGG" id="saal:L336_0009"/>
<evidence type="ECO:0000313" key="6">
    <source>
        <dbReference type="Proteomes" id="UP000013893"/>
    </source>
</evidence>
<dbReference type="EC" id="2.7.4.8" evidence="5"/>
<dbReference type="InterPro" id="IPR008144">
    <property type="entry name" value="Guanylate_kin-like_dom"/>
</dbReference>
<dbReference type="InterPro" id="IPR008145">
    <property type="entry name" value="GK/Ca_channel_bsu"/>
</dbReference>
<dbReference type="GO" id="GO:0004385">
    <property type="term" value="F:GMP kinase activity"/>
    <property type="evidence" value="ECO:0007669"/>
    <property type="project" value="UniProtKB-EC"/>
</dbReference>
<proteinExistence type="inferred from homology"/>
<feature type="domain" description="Guanylate kinase-like" evidence="4">
    <location>
        <begin position="2"/>
        <end position="185"/>
    </location>
</feature>
<dbReference type="PROSITE" id="PS50052">
    <property type="entry name" value="GUANYLATE_KINASE_2"/>
    <property type="match status" value="1"/>
</dbReference>
<dbReference type="EMBL" id="CP005957">
    <property type="protein sequence ID" value="AGL61721.1"/>
    <property type="molecule type" value="Genomic_DNA"/>
</dbReference>
<dbReference type="SUPFAM" id="SSF52540">
    <property type="entry name" value="P-loop containing nucleoside triphosphate hydrolases"/>
    <property type="match status" value="1"/>
</dbReference>
<comment type="similarity">
    <text evidence="1">Belongs to the guanylate kinase family.</text>
</comment>
<dbReference type="InterPro" id="IPR027417">
    <property type="entry name" value="P-loop_NTPase"/>
</dbReference>
<dbReference type="Proteomes" id="UP000013893">
    <property type="component" value="Chromosome"/>
</dbReference>
<reference evidence="5 6" key="1">
    <citation type="journal article" date="2013" name="Nat. Biotechnol.">
        <title>Genome sequences of rare, uncultured bacteria obtained by differential coverage binning of multiple metagenomes.</title>
        <authorList>
            <person name="Albertsen M."/>
            <person name="Hugenholtz P."/>
            <person name="Skarshewski A."/>
            <person name="Nielsen K.L."/>
            <person name="Tyson G.W."/>
            <person name="Nielsen P.H."/>
        </authorList>
    </citation>
    <scope>NUCLEOTIDE SEQUENCE [LARGE SCALE GENOMIC DNA]</scope>
    <source>
        <strain evidence="5">TM71</strain>
    </source>
</reference>
<dbReference type="AlphaFoldDB" id="R4PX30"/>
<evidence type="ECO:0000259" key="4">
    <source>
        <dbReference type="PROSITE" id="PS50052"/>
    </source>
</evidence>
<keyword evidence="6" id="KW-1185">Reference proteome</keyword>
<dbReference type="Gene3D" id="3.30.63.10">
    <property type="entry name" value="Guanylate Kinase phosphate binding domain"/>
    <property type="match status" value="1"/>
</dbReference>
<dbReference type="PANTHER" id="PTHR23117:SF13">
    <property type="entry name" value="GUANYLATE KINASE"/>
    <property type="match status" value="1"/>
</dbReference>
<dbReference type="GO" id="GO:0005829">
    <property type="term" value="C:cytosol"/>
    <property type="evidence" value="ECO:0007669"/>
    <property type="project" value="TreeGrafter"/>
</dbReference>
<dbReference type="RefSeq" id="WP_015641172.1">
    <property type="nucleotide sequence ID" value="NC_021219.1"/>
</dbReference>
<accession>R4PX30</accession>
<dbReference type="OrthoDB" id="9808150at2"/>
<dbReference type="STRING" id="1332188.L336_0009"/>
<gene>
    <name evidence="5" type="primary">gmk</name>
    <name evidence="5" type="ORF">L336_0009</name>
</gene>
<dbReference type="PANTHER" id="PTHR23117">
    <property type="entry name" value="GUANYLATE KINASE-RELATED"/>
    <property type="match status" value="1"/>
</dbReference>
<dbReference type="SMART" id="SM00072">
    <property type="entry name" value="GuKc"/>
    <property type="match status" value="1"/>
</dbReference>
<name>R4PX30_9BACT</name>
<dbReference type="Pfam" id="PF00625">
    <property type="entry name" value="Guanylate_kin"/>
    <property type="match status" value="1"/>
</dbReference>
<evidence type="ECO:0000256" key="2">
    <source>
        <dbReference type="ARBA" id="ARBA00022679"/>
    </source>
</evidence>
<evidence type="ECO:0000256" key="1">
    <source>
        <dbReference type="ARBA" id="ARBA00005790"/>
    </source>
</evidence>
<protein>
    <submittedName>
        <fullName evidence="5">Guanylate kinase</fullName>
        <ecNumber evidence="5">2.7.4.8</ecNumber>
    </submittedName>
</protein>
<sequence>MGRIVTLSGPRGIGKTTVIEKLRDDHGIMPIVPFATRPPRSGERDGIDYHFVSKSEFGELAASTPMFDVLETPSGIYGTPLKVLEQALDEGDDRTFNVATHTALQLREQLRARGAGFVRTTLLLPAAWSDIAIQMRQHGVPEDEIAARLAVEPTDLSLMPQFDQVVINRIGQLDRTVTDIVEYLGR</sequence>
<keyword evidence="3 5" id="KW-0418">Kinase</keyword>
<evidence type="ECO:0000256" key="3">
    <source>
        <dbReference type="ARBA" id="ARBA00022777"/>
    </source>
</evidence>
<dbReference type="Gene3D" id="3.40.50.300">
    <property type="entry name" value="P-loop containing nucleotide triphosphate hydrolases"/>
    <property type="match status" value="1"/>
</dbReference>
<keyword evidence="2 5" id="KW-0808">Transferase</keyword>
<dbReference type="HOGENOM" id="CLU_001715_1_2_0"/>
<organism evidence="5 6">
    <name type="scientific">Candidatus Saccharimonas aalborgensis</name>
    <dbReference type="NCBI Taxonomy" id="1332188"/>
    <lineage>
        <taxon>Bacteria</taxon>
        <taxon>Candidatus Saccharimonadota</taxon>
        <taxon>Candidatus Saccharimonadia</taxon>
        <taxon>Candidatus Saccharimonadales</taxon>
        <taxon>Candidatus Saccharimonadaceae</taxon>
        <taxon>Candidatus Saccharimonas</taxon>
    </lineage>
</organism>
<evidence type="ECO:0000313" key="5">
    <source>
        <dbReference type="EMBL" id="AGL61721.1"/>
    </source>
</evidence>